<evidence type="ECO:0000313" key="5">
    <source>
        <dbReference type="Proteomes" id="UP001154114"/>
    </source>
</evidence>
<keyword evidence="5" id="KW-1185">Reference proteome</keyword>
<name>A0A9N8KY83_CHRIL</name>
<keyword evidence="1" id="KW-0677">Repeat</keyword>
<gene>
    <name evidence="4" type="ORF">CINC_LOCUS4134</name>
</gene>
<evidence type="ECO:0000256" key="1">
    <source>
        <dbReference type="ARBA" id="ARBA00022737"/>
    </source>
</evidence>
<evidence type="ECO:0000313" key="4">
    <source>
        <dbReference type="EMBL" id="CAD0202471.1"/>
    </source>
</evidence>
<dbReference type="Proteomes" id="UP001154114">
    <property type="component" value="Chromosome 17"/>
</dbReference>
<sequence length="1710" mass="197994">MSESIKDQQDKILNNARLFIAIRKDKEPNEKQKKIIKYLERGADINAFDANDNCNTPLHLAVIKAETETVSFLLQHGANASLKNNDGQTAADIAQQYSKEIYDLLNQNSVNISTNNKDINNDEVKTKTVCKQVQGKDDLTTAHCHYQKRKGTSGLSGHLYETKLLTLILLRAELNNELEEFYLGTNIEGLGAFDDIVFQYKRKGQPSKTIFLQAKHKDDPINNKIKVDDMFKKGGDFCFQKYFDSYLEINEKFESKINDVLFKGTTLRDCEFIIYTSATENFAEKTSLKNCHEACFIETSKNGQIFQLRYDDGDLKKMLQSVVETRAASLAKTLSKFIFKEKWDSIMADDMIKIYHVFVAHNVLSQDSESKCWKFRESFLDTNDELLIIMKRIFIAELNIKKRSPLNETDPENEIRSLSFQLPSNFGNVTFNLKEKKRQKQLDILCTKLCQLFGTAYEQDLKRVIEVNERSCNEGNILQKKDLEPHLIGGLVGNLLIIDDETKMLKFNLNQEILTGDSLELLKMLQNKEKNLEKYRFEFTIPRFPKLSLINEKIDVIIITDFLAKLIFFTNQAKEDQIESILRNEIQEICNSQKQTLGIKCEAILLKMHDRVLKWWKQPKSATYFNQSTQCFQETMQNILSNTLLTTFDFVYTKSMETLKASFNPTAVNALNLHFFIQGNVRICVLQSNEVLFTCIKLKQYFKENVSITYIFFELSADVTDYDLVTIQEELKKIALHVLVLVYRSSNTLALDQKLKAVSDAFQGKIIIVTNEVKEIKETLAENVIENHDDKIRFLDCSTKTQKNIVDQGKLIFQGITISFNPVILEKLKPHIIRHIMNRETIMLGEALAINSEKVPYYLNRSICRCIILGMRNPDFAELYFINDWPWPRPTTLQEHQDIVIMSDNEKIFDESCRKYRYRNVHWFSREVNGSGNIWLKSRGGIKTLHKYVDNETRSDHILRPETIKDVKDKYVVVSAEPGMGKSTLLMHLAFRTKIKFPTMWISIINLVEHVHIFSKWQAENTTISLKEVILFLYGAVNIKVQTEKSGKTKYTRAVSENIRNRISINSLNKVYLDGESDSNDLFDMGVHYFNYCYNNDQLALLFDGFDEICPEYTNEVIKMLIVLKSYKHAHLWVTTRPYENILNQLENALGTFSFILQPLDIPEQQHLLRQIWCTPLNLNRKNFFNAWSYIHTFHAALTSSIGVDDDGLSFTSIPLHLNMIADLFQDSLQVILLNKLVGDGTAIKLTKSHTKILNDLSNICTLYEIFVNTKFFKIRFGNLKHSMKSKDMHFYSHIWNMDKYIQKEHEAFLNIHKKFGAYLLLNIHNIPDLFSKEVIDEINVFIRSVKSGEEKTGIVECSTITKEPKFVHLTYAEYFAIEFICDKLKDGSCMFSTLKCLIDYICCFQMAGMRRFFTSKLSKFPQLLDFITENSDHCSTVLEILLSQISLQTTALHVLVEGNYNATAKFLLKCTRTAINKNNIDDFITLLTKFKTIGCVMCFILTSNQVNLLNCIFDIIKHVDGYKIQKLFYCEINHLALAISKIRNLDMKTVPVLLNEISCYKNFMVDLFTVELKFDPTTASKALSKKFLIKSISHHLKELSAEQLTKIFTVKNCNGLLPAHYAAEIFNYDYFETMLNLLGRDKFRSICLTEDNRGDTPIMYFQRKQFTTKHLRNIIEIVYEGQDIDDVTVFILKKKKNNMDNFLKFSEPT</sequence>
<proteinExistence type="predicted"/>
<dbReference type="PROSITE" id="PS50297">
    <property type="entry name" value="ANK_REP_REGION"/>
    <property type="match status" value="1"/>
</dbReference>
<dbReference type="Gene3D" id="1.25.40.20">
    <property type="entry name" value="Ankyrin repeat-containing domain"/>
    <property type="match status" value="1"/>
</dbReference>
<evidence type="ECO:0000256" key="2">
    <source>
        <dbReference type="ARBA" id="ARBA00023043"/>
    </source>
</evidence>
<dbReference type="InterPro" id="IPR036770">
    <property type="entry name" value="Ankyrin_rpt-contain_sf"/>
</dbReference>
<dbReference type="SUPFAM" id="SSF52540">
    <property type="entry name" value="P-loop containing nucleoside triphosphate hydrolases"/>
    <property type="match status" value="1"/>
</dbReference>
<dbReference type="InterPro" id="IPR027417">
    <property type="entry name" value="P-loop_NTPase"/>
</dbReference>
<dbReference type="OrthoDB" id="6693298at2759"/>
<dbReference type="SMART" id="SM00248">
    <property type="entry name" value="ANK"/>
    <property type="match status" value="5"/>
</dbReference>
<reference evidence="4" key="1">
    <citation type="submission" date="2021-12" db="EMBL/GenBank/DDBJ databases">
        <authorList>
            <person name="King R."/>
        </authorList>
    </citation>
    <scope>NUCLEOTIDE SEQUENCE</scope>
</reference>
<dbReference type="Pfam" id="PF12796">
    <property type="entry name" value="Ank_2"/>
    <property type="match status" value="1"/>
</dbReference>
<keyword evidence="2 3" id="KW-0040">ANK repeat</keyword>
<evidence type="ECO:0000256" key="3">
    <source>
        <dbReference type="PROSITE-ProRule" id="PRU00023"/>
    </source>
</evidence>
<dbReference type="PROSITE" id="PS50088">
    <property type="entry name" value="ANK_REPEAT"/>
    <property type="match status" value="1"/>
</dbReference>
<dbReference type="PANTHER" id="PTHR24180:SF45">
    <property type="entry name" value="POLY [ADP-RIBOSE] POLYMERASE TANKYRASE"/>
    <property type="match status" value="1"/>
</dbReference>
<dbReference type="InterPro" id="IPR051637">
    <property type="entry name" value="Ank_repeat_dom-contain_49"/>
</dbReference>
<dbReference type="PANTHER" id="PTHR24180">
    <property type="entry name" value="CYCLIN-DEPENDENT KINASE INHIBITOR 2C-RELATED"/>
    <property type="match status" value="1"/>
</dbReference>
<organism evidence="4 5">
    <name type="scientific">Chrysodeixis includens</name>
    <name type="common">Soybean looper</name>
    <name type="synonym">Pseudoplusia includens</name>
    <dbReference type="NCBI Taxonomy" id="689277"/>
    <lineage>
        <taxon>Eukaryota</taxon>
        <taxon>Metazoa</taxon>
        <taxon>Ecdysozoa</taxon>
        <taxon>Arthropoda</taxon>
        <taxon>Hexapoda</taxon>
        <taxon>Insecta</taxon>
        <taxon>Pterygota</taxon>
        <taxon>Neoptera</taxon>
        <taxon>Endopterygota</taxon>
        <taxon>Lepidoptera</taxon>
        <taxon>Glossata</taxon>
        <taxon>Ditrysia</taxon>
        <taxon>Noctuoidea</taxon>
        <taxon>Noctuidae</taxon>
        <taxon>Plusiinae</taxon>
        <taxon>Chrysodeixis</taxon>
    </lineage>
</organism>
<accession>A0A9N8KY83</accession>
<protein>
    <recommendedName>
        <fullName evidence="6">NACHT domain-containing protein</fullName>
    </recommendedName>
</protein>
<dbReference type="InterPro" id="IPR002110">
    <property type="entry name" value="Ankyrin_rpt"/>
</dbReference>
<evidence type="ECO:0008006" key="6">
    <source>
        <dbReference type="Google" id="ProtNLM"/>
    </source>
</evidence>
<dbReference type="EMBL" id="LR824020">
    <property type="protein sequence ID" value="CAD0202471.1"/>
    <property type="molecule type" value="Genomic_DNA"/>
</dbReference>
<feature type="repeat" description="ANK" evidence="3">
    <location>
        <begin position="53"/>
        <end position="85"/>
    </location>
</feature>
<dbReference type="Gene3D" id="3.40.50.300">
    <property type="entry name" value="P-loop containing nucleotide triphosphate hydrolases"/>
    <property type="match status" value="1"/>
</dbReference>
<dbReference type="SUPFAM" id="SSF48403">
    <property type="entry name" value="Ankyrin repeat"/>
    <property type="match status" value="1"/>
</dbReference>